<evidence type="ECO:0000256" key="1">
    <source>
        <dbReference type="ARBA" id="ARBA00000085"/>
    </source>
</evidence>
<dbReference type="EC" id="2.7.13.3" evidence="2"/>
<dbReference type="GO" id="GO:0000155">
    <property type="term" value="F:phosphorelay sensor kinase activity"/>
    <property type="evidence" value="ECO:0007669"/>
    <property type="project" value="InterPro"/>
</dbReference>
<dbReference type="Pfam" id="PF13426">
    <property type="entry name" value="PAS_9"/>
    <property type="match status" value="2"/>
</dbReference>
<feature type="domain" description="PAC" evidence="4">
    <location>
        <begin position="84"/>
        <end position="136"/>
    </location>
</feature>
<dbReference type="AlphaFoldDB" id="E1YMI6"/>
<dbReference type="InterPro" id="IPR001610">
    <property type="entry name" value="PAC"/>
</dbReference>
<organism evidence="5">
    <name type="scientific">uncultured Desulfobacterium sp</name>
    <dbReference type="NCBI Taxonomy" id="201089"/>
    <lineage>
        <taxon>Bacteria</taxon>
        <taxon>Pseudomonadati</taxon>
        <taxon>Thermodesulfobacteriota</taxon>
        <taxon>Desulfobacteria</taxon>
        <taxon>Desulfobacterales</taxon>
        <taxon>Desulfobacteriaceae</taxon>
        <taxon>Desulfobacterium</taxon>
        <taxon>environmental samples</taxon>
    </lineage>
</organism>
<dbReference type="SMART" id="SM00086">
    <property type="entry name" value="PAC"/>
    <property type="match status" value="2"/>
</dbReference>
<dbReference type="SUPFAM" id="SSF55785">
    <property type="entry name" value="PYP-like sensor domain (PAS domain)"/>
    <property type="match status" value="2"/>
</dbReference>
<protein>
    <recommendedName>
        <fullName evidence="2">histidine kinase</fullName>
        <ecNumber evidence="2">2.7.13.3</ecNumber>
    </recommendedName>
</protein>
<evidence type="ECO:0000259" key="3">
    <source>
        <dbReference type="PROSITE" id="PS50112"/>
    </source>
</evidence>
<evidence type="ECO:0000256" key="2">
    <source>
        <dbReference type="ARBA" id="ARBA00012438"/>
    </source>
</evidence>
<dbReference type="CDD" id="cd00082">
    <property type="entry name" value="HisKA"/>
    <property type="match status" value="1"/>
</dbReference>
<name>E1YMI6_9BACT</name>
<dbReference type="Gene3D" id="3.30.450.20">
    <property type="entry name" value="PAS domain"/>
    <property type="match status" value="2"/>
</dbReference>
<dbReference type="SMART" id="SM00091">
    <property type="entry name" value="PAS"/>
    <property type="match status" value="2"/>
</dbReference>
<dbReference type="CDD" id="cd00130">
    <property type="entry name" value="PAS"/>
    <property type="match status" value="2"/>
</dbReference>
<accession>E1YMI6</accession>
<dbReference type="EMBL" id="FR695879">
    <property type="protein sequence ID" value="CBX31780.1"/>
    <property type="molecule type" value="Genomic_DNA"/>
</dbReference>
<comment type="catalytic activity">
    <reaction evidence="1">
        <text>ATP + protein L-histidine = ADP + protein N-phospho-L-histidine.</text>
        <dbReference type="EC" id="2.7.13.3"/>
    </reaction>
</comment>
<sequence>MNTSDTFGTDNIYRSIFENAVEGIFQSTPQGKYLKVNPALARTYGYRSPAEMFQKLHDIGSQLYVEPTRRDEFMAEMVRCGSVRDFQSEIFRADGTRIWISENVRAVRDTAGAIRYYEGFVTDITELRRSQEKLEQRDALLSSIFRTVPVGIGITFNRILHQVNDRLAEMLKYTPDQMAGRSASILYPSEEEFHRVGYIKDAQILKNGTAILETTWQKSDGARIDILLSSTRIDHPRFKSGNIFAAMDITKRKAAEEERTQLEKQVRHFQKMESLGTLAGGIAHDFNNILSPIIGFTELTMVHMAEGSQEINYLTQVINACQRASISSSRFLCSVDKASLKKNRFK</sequence>
<dbReference type="PANTHER" id="PTHR43065">
    <property type="entry name" value="SENSOR HISTIDINE KINASE"/>
    <property type="match status" value="1"/>
</dbReference>
<dbReference type="InterPro" id="IPR003661">
    <property type="entry name" value="HisK_dim/P_dom"/>
</dbReference>
<proteinExistence type="predicted"/>
<dbReference type="Gene3D" id="1.10.287.130">
    <property type="match status" value="1"/>
</dbReference>
<dbReference type="InterPro" id="IPR000700">
    <property type="entry name" value="PAS-assoc_C"/>
</dbReference>
<dbReference type="InterPro" id="IPR035965">
    <property type="entry name" value="PAS-like_dom_sf"/>
</dbReference>
<dbReference type="PANTHER" id="PTHR43065:SF42">
    <property type="entry name" value="TWO-COMPONENT SENSOR PPRA"/>
    <property type="match status" value="1"/>
</dbReference>
<dbReference type="NCBIfam" id="TIGR00229">
    <property type="entry name" value="sensory_box"/>
    <property type="match status" value="2"/>
</dbReference>
<feature type="domain" description="PAS" evidence="3">
    <location>
        <begin position="9"/>
        <end position="46"/>
    </location>
</feature>
<dbReference type="PROSITE" id="PS50113">
    <property type="entry name" value="PAC"/>
    <property type="match status" value="1"/>
</dbReference>
<gene>
    <name evidence="5" type="ORF">N47_N26050</name>
</gene>
<dbReference type="InterPro" id="IPR036097">
    <property type="entry name" value="HisK_dim/P_sf"/>
</dbReference>
<evidence type="ECO:0000313" key="5">
    <source>
        <dbReference type="EMBL" id="CBX31780.1"/>
    </source>
</evidence>
<dbReference type="SUPFAM" id="SSF47384">
    <property type="entry name" value="Homodimeric domain of signal transducing histidine kinase"/>
    <property type="match status" value="1"/>
</dbReference>
<dbReference type="PROSITE" id="PS50112">
    <property type="entry name" value="PAS"/>
    <property type="match status" value="1"/>
</dbReference>
<reference evidence="5" key="1">
    <citation type="journal article" date="2011" name="Environ. Microbiol.">
        <title>Genomic insights into the metabolic potential of the polycyclic aromatic hydrocarbon degrading sulfate-reducing Deltaproteobacterium N47.</title>
        <authorList>
            <person name="Bergmann F."/>
            <person name="Selesi D."/>
            <person name="Weinmaier T."/>
            <person name="Tischler P."/>
            <person name="Rattei T."/>
            <person name="Meckenstock R.U."/>
        </authorList>
    </citation>
    <scope>NUCLEOTIDE SEQUENCE</scope>
</reference>
<dbReference type="InterPro" id="IPR000014">
    <property type="entry name" value="PAS"/>
</dbReference>
<evidence type="ECO:0000259" key="4">
    <source>
        <dbReference type="PROSITE" id="PS50113"/>
    </source>
</evidence>